<proteinExistence type="inferred from homology"/>
<dbReference type="InterPro" id="IPR010310">
    <property type="entry name" value="T7SS_ESAT-6-like"/>
</dbReference>
<protein>
    <recommendedName>
        <fullName evidence="1">ESAT-6-like protein</fullName>
    </recommendedName>
</protein>
<dbReference type="OrthoDB" id="4231069at2"/>
<dbReference type="AlphaFoldDB" id="A0A077M1C6"/>
<dbReference type="InterPro" id="IPR036689">
    <property type="entry name" value="ESAT-6-like_sf"/>
</dbReference>
<dbReference type="Gene3D" id="1.10.287.1060">
    <property type="entry name" value="ESAT-6-like"/>
    <property type="match status" value="1"/>
</dbReference>
<comment type="similarity">
    <text evidence="1">Belongs to the WXG100 family.</text>
</comment>
<dbReference type="EMBL" id="CAJB01000158">
    <property type="protein sequence ID" value="CCH78000.1"/>
    <property type="molecule type" value="Genomic_DNA"/>
</dbReference>
<evidence type="ECO:0000256" key="1">
    <source>
        <dbReference type="RuleBase" id="RU362001"/>
    </source>
</evidence>
<evidence type="ECO:0000313" key="2">
    <source>
        <dbReference type="EMBL" id="CCH78000.1"/>
    </source>
</evidence>
<dbReference type="NCBIfam" id="TIGR03930">
    <property type="entry name" value="WXG100_ESAT6"/>
    <property type="match status" value="1"/>
</dbReference>
<dbReference type="Pfam" id="PF06013">
    <property type="entry name" value="WXG100"/>
    <property type="match status" value="1"/>
</dbReference>
<dbReference type="SUPFAM" id="SSF140453">
    <property type="entry name" value="EsxAB dimer-like"/>
    <property type="match status" value="1"/>
</dbReference>
<evidence type="ECO:0000313" key="3">
    <source>
        <dbReference type="Proteomes" id="UP000035721"/>
    </source>
</evidence>
<gene>
    <name evidence="2" type="ORF">BN12_2400014</name>
</gene>
<accession>A0A077M1C6</accession>
<dbReference type="Proteomes" id="UP000035721">
    <property type="component" value="Unassembled WGS sequence"/>
</dbReference>
<name>A0A077M1C6_9MICO</name>
<comment type="caution">
    <text evidence="2">The sequence shown here is derived from an EMBL/GenBank/DDBJ whole genome shotgun (WGS) entry which is preliminary data.</text>
</comment>
<dbReference type="STRING" id="1194083.BN12_2400014"/>
<sequence length="97" mass="10319">MSGQFQVDTERIQAAAGDIARISGEIESQVAAMMTRLNALQDAWTGSASTQFQAVVQQWQGTQRQVQESLDSIGSVLGAAGVRYAETEAAAVAMFSH</sequence>
<reference evidence="2 3" key="1">
    <citation type="journal article" date="2013" name="ISME J.">
        <title>A metabolic model for members of the genus Tetrasphaera involved in enhanced biological phosphorus removal.</title>
        <authorList>
            <person name="Kristiansen R."/>
            <person name="Nguyen H.T.T."/>
            <person name="Saunders A.M."/>
            <person name="Nielsen J.L."/>
            <person name="Wimmer R."/>
            <person name="Le V.Q."/>
            <person name="McIlroy S.J."/>
            <person name="Petrovski S."/>
            <person name="Seviour R.J."/>
            <person name="Calteau A."/>
            <person name="Nielsen K.L."/>
            <person name="Nielsen P.H."/>
        </authorList>
    </citation>
    <scope>NUCLEOTIDE SEQUENCE [LARGE SCALE GENOMIC DNA]</scope>
    <source>
        <strain evidence="2 3">T1-X7</strain>
    </source>
</reference>
<organism evidence="2 3">
    <name type="scientific">Nostocoides japonicum T1-X7</name>
    <dbReference type="NCBI Taxonomy" id="1194083"/>
    <lineage>
        <taxon>Bacteria</taxon>
        <taxon>Bacillati</taxon>
        <taxon>Actinomycetota</taxon>
        <taxon>Actinomycetes</taxon>
        <taxon>Micrococcales</taxon>
        <taxon>Intrasporangiaceae</taxon>
        <taxon>Nostocoides</taxon>
    </lineage>
</organism>
<dbReference type="RefSeq" id="WP_048554910.1">
    <property type="nucleotide sequence ID" value="NZ_HF570958.1"/>
</dbReference>
<keyword evidence="3" id="KW-1185">Reference proteome</keyword>